<reference evidence="2 3" key="1">
    <citation type="submission" date="2021-03" db="EMBL/GenBank/DDBJ databases">
        <title>Sequencing the genomes of 1000 actinobacteria strains.</title>
        <authorList>
            <person name="Klenk H.-P."/>
        </authorList>
    </citation>
    <scope>NUCLEOTIDE SEQUENCE [LARGE SCALE GENOMIC DNA]</scope>
    <source>
        <strain evidence="2 3">DSM 45516</strain>
    </source>
</reference>
<name>A0ABS4QMQ5_9NOCA</name>
<dbReference type="InterPro" id="IPR011006">
    <property type="entry name" value="CheY-like_superfamily"/>
</dbReference>
<dbReference type="InterPro" id="IPR005561">
    <property type="entry name" value="ANTAR"/>
</dbReference>
<dbReference type="InterPro" id="IPR036388">
    <property type="entry name" value="WH-like_DNA-bd_sf"/>
</dbReference>
<dbReference type="SUPFAM" id="SSF55785">
    <property type="entry name" value="PYP-like sensor domain (PAS domain)"/>
    <property type="match status" value="1"/>
</dbReference>
<dbReference type="Gene3D" id="1.10.10.10">
    <property type="entry name" value="Winged helix-like DNA-binding domain superfamily/Winged helix DNA-binding domain"/>
    <property type="match status" value="1"/>
</dbReference>
<dbReference type="SMART" id="SM01012">
    <property type="entry name" value="ANTAR"/>
    <property type="match status" value="1"/>
</dbReference>
<feature type="domain" description="ANTAR" evidence="1">
    <location>
        <begin position="110"/>
        <end position="171"/>
    </location>
</feature>
<dbReference type="Pfam" id="PF03861">
    <property type="entry name" value="ANTAR"/>
    <property type="match status" value="1"/>
</dbReference>
<dbReference type="InterPro" id="IPR013655">
    <property type="entry name" value="PAS_fold_3"/>
</dbReference>
<gene>
    <name evidence="2" type="ORF">BJ987_005890</name>
</gene>
<sequence>MTGGFRFWFADQRWEWSDEVFALHGYLPGAVEPTTALLLAHKHPADRDTVAEALATAVRLRQAFCSRHRIIDTAGTIRYVLVVGELMHDNAGTVVGSSGYYIDLTTPLDQSRQEILNEVLPELVEARAVIDQAKGVLMFVYGINAEQAFRVLRWRSQETNTKLRVLAAKILNAVDGLHGAPVKVRTQFDDLLLTAHEQPDPLGLTPVVGGGSPAGGQ</sequence>
<dbReference type="InterPro" id="IPR000014">
    <property type="entry name" value="PAS"/>
</dbReference>
<dbReference type="SUPFAM" id="SSF52172">
    <property type="entry name" value="CheY-like"/>
    <property type="match status" value="1"/>
</dbReference>
<keyword evidence="3" id="KW-1185">Reference proteome</keyword>
<dbReference type="Gene3D" id="3.30.450.20">
    <property type="entry name" value="PAS domain"/>
    <property type="match status" value="1"/>
</dbReference>
<protein>
    <recommendedName>
        <fullName evidence="1">ANTAR domain-containing protein</fullName>
    </recommendedName>
</protein>
<organism evidence="2 3">
    <name type="scientific">Nocardia goodfellowii</name>
    <dbReference type="NCBI Taxonomy" id="882446"/>
    <lineage>
        <taxon>Bacteria</taxon>
        <taxon>Bacillati</taxon>
        <taxon>Actinomycetota</taxon>
        <taxon>Actinomycetes</taxon>
        <taxon>Mycobacteriales</taxon>
        <taxon>Nocardiaceae</taxon>
        <taxon>Nocardia</taxon>
    </lineage>
</organism>
<evidence type="ECO:0000259" key="1">
    <source>
        <dbReference type="PROSITE" id="PS50921"/>
    </source>
</evidence>
<dbReference type="InterPro" id="IPR035965">
    <property type="entry name" value="PAS-like_dom_sf"/>
</dbReference>
<proteinExistence type="predicted"/>
<dbReference type="PROSITE" id="PS50921">
    <property type="entry name" value="ANTAR"/>
    <property type="match status" value="1"/>
</dbReference>
<evidence type="ECO:0000313" key="2">
    <source>
        <dbReference type="EMBL" id="MBP2192989.1"/>
    </source>
</evidence>
<accession>A0ABS4QMQ5</accession>
<dbReference type="Pfam" id="PF08447">
    <property type="entry name" value="PAS_3"/>
    <property type="match status" value="1"/>
</dbReference>
<dbReference type="Proteomes" id="UP001519325">
    <property type="component" value="Unassembled WGS sequence"/>
</dbReference>
<dbReference type="EMBL" id="JAGGMR010000001">
    <property type="protein sequence ID" value="MBP2192989.1"/>
    <property type="molecule type" value="Genomic_DNA"/>
</dbReference>
<comment type="caution">
    <text evidence="2">The sequence shown here is derived from an EMBL/GenBank/DDBJ whole genome shotgun (WGS) entry which is preliminary data.</text>
</comment>
<evidence type="ECO:0000313" key="3">
    <source>
        <dbReference type="Proteomes" id="UP001519325"/>
    </source>
</evidence>
<dbReference type="CDD" id="cd00130">
    <property type="entry name" value="PAS"/>
    <property type="match status" value="1"/>
</dbReference>